<evidence type="ECO:0000256" key="1">
    <source>
        <dbReference type="ARBA" id="ARBA00001974"/>
    </source>
</evidence>
<name>A0ABS2P1X6_9BACI</name>
<dbReference type="InterPro" id="IPR036188">
    <property type="entry name" value="FAD/NAD-bd_sf"/>
</dbReference>
<dbReference type="PANTHER" id="PTHR42716:SF2">
    <property type="entry name" value="L-ASPARTATE OXIDASE, CHLOROPLASTIC"/>
    <property type="match status" value="1"/>
</dbReference>
<evidence type="ECO:0000313" key="16">
    <source>
        <dbReference type="Proteomes" id="UP000737402"/>
    </source>
</evidence>
<keyword evidence="7 12" id="KW-0662">Pyridine nucleotide biosynthesis</keyword>
<evidence type="ECO:0000256" key="8">
    <source>
        <dbReference type="ARBA" id="ARBA00022827"/>
    </source>
</evidence>
<dbReference type="PRINTS" id="PR00368">
    <property type="entry name" value="FADPNR"/>
</dbReference>
<dbReference type="PANTHER" id="PTHR42716">
    <property type="entry name" value="L-ASPARTATE OXIDASE"/>
    <property type="match status" value="1"/>
</dbReference>
<evidence type="ECO:0000256" key="11">
    <source>
        <dbReference type="NCBIfam" id="TIGR00551"/>
    </source>
</evidence>
<comment type="catalytic activity">
    <reaction evidence="10">
        <text>L-aspartate + O2 = iminosuccinate + H2O2</text>
        <dbReference type="Rhea" id="RHEA:25876"/>
        <dbReference type="ChEBI" id="CHEBI:15379"/>
        <dbReference type="ChEBI" id="CHEBI:16240"/>
        <dbReference type="ChEBI" id="CHEBI:29991"/>
        <dbReference type="ChEBI" id="CHEBI:77875"/>
        <dbReference type="EC" id="1.4.3.16"/>
    </reaction>
    <physiologicalReaction direction="left-to-right" evidence="10">
        <dbReference type="Rhea" id="RHEA:25877"/>
    </physiologicalReaction>
</comment>
<feature type="domain" description="Fumarate reductase/succinate dehydrogenase flavoprotein-like C-terminal" evidence="14">
    <location>
        <begin position="419"/>
        <end position="502"/>
    </location>
</feature>
<dbReference type="NCBIfam" id="TIGR00551">
    <property type="entry name" value="nadB"/>
    <property type="match status" value="1"/>
</dbReference>
<dbReference type="NCBIfam" id="NF005978">
    <property type="entry name" value="PRK08071.1"/>
    <property type="match status" value="1"/>
</dbReference>
<accession>A0ABS2P1X6</accession>
<evidence type="ECO:0000256" key="6">
    <source>
        <dbReference type="ARBA" id="ARBA00022630"/>
    </source>
</evidence>
<dbReference type="Pfam" id="PF00890">
    <property type="entry name" value="FAD_binding_2"/>
    <property type="match status" value="1"/>
</dbReference>
<dbReference type="Gene3D" id="3.50.50.60">
    <property type="entry name" value="FAD/NAD(P)-binding domain"/>
    <property type="match status" value="1"/>
</dbReference>
<dbReference type="Proteomes" id="UP000737402">
    <property type="component" value="Unassembled WGS sequence"/>
</dbReference>
<evidence type="ECO:0000259" key="14">
    <source>
        <dbReference type="Pfam" id="PF02910"/>
    </source>
</evidence>
<sequence length="520" mass="58072">MSPHYGDVIVVGSGLSALLTAKHLSKHMNVMVFTKSDKYENNSFLAQGGVASAIADTDTWQEHFHDTILAGCNHNQQDTVELLTKLGPGLLQELIDEGLNFDKDEQGRISLGMEGAHSHRRILHAGGDQTGRRIMQWLHSQVSHSVHVVEQETVVNILTRDDRCYGIKTINRFEERKTYYASHIIFATGGAGAMYSYTSNDPSVNGMALALAHQAGAILTDLEFMQFHPTMLHVNNLVVGLVSEAVRGEGAFLVNGHGKRIMQGIHPQEDLAPRDIVSRAIFHELEQGGKVFLNIENVMNFEERFPTISTMCRKHGISIEKKLLPVVPGAHFFMGGIKTDANGETSLKGLYAVGEAACNGVHGANRLASNSLLEAIVFSKLLAEHILMKPKENSLEPKEEKTSTHYECTKTLGPLPAKRELQAMMMKHAGIVRHADGLQELKRWVETYEPYWQELERLEMSLSSEEIERILMLQIGHLIASSALKREESRGAHFRSDFPELKKGWLQKRIDHQEKIKLLV</sequence>
<comment type="subcellular location">
    <subcellularLocation>
        <location evidence="12">Cytoplasm</location>
    </subcellularLocation>
</comment>
<comment type="pathway">
    <text evidence="2 12">Cofactor biosynthesis; NAD(+) biosynthesis; iminoaspartate from L-aspartate (oxidase route): step 1/1.</text>
</comment>
<dbReference type="InterPro" id="IPR027477">
    <property type="entry name" value="Succ_DH/fumarate_Rdtase_cat_sf"/>
</dbReference>
<comment type="function">
    <text evidence="12">Catalyzes the oxidation of L-aspartate to iminoaspartate.</text>
</comment>
<evidence type="ECO:0000256" key="2">
    <source>
        <dbReference type="ARBA" id="ARBA00004950"/>
    </source>
</evidence>
<comment type="caution">
    <text evidence="15">The sequence shown here is derived from an EMBL/GenBank/DDBJ whole genome shotgun (WGS) entry which is preliminary data.</text>
</comment>
<keyword evidence="9 12" id="KW-0560">Oxidoreductase</keyword>
<dbReference type="Pfam" id="PF02910">
    <property type="entry name" value="Succ_DH_flav_C"/>
    <property type="match status" value="1"/>
</dbReference>
<comment type="cofactor">
    <cofactor evidence="1 12">
        <name>FAD</name>
        <dbReference type="ChEBI" id="CHEBI:57692"/>
    </cofactor>
</comment>
<protein>
    <recommendedName>
        <fullName evidence="5 11">L-aspartate oxidase</fullName>
        <ecNumber evidence="4 11">1.4.3.16</ecNumber>
    </recommendedName>
</protein>
<evidence type="ECO:0000313" key="15">
    <source>
        <dbReference type="EMBL" id="MBM7620435.1"/>
    </source>
</evidence>
<evidence type="ECO:0000256" key="9">
    <source>
        <dbReference type="ARBA" id="ARBA00023002"/>
    </source>
</evidence>
<dbReference type="SUPFAM" id="SSF51905">
    <property type="entry name" value="FAD/NAD(P)-binding domain"/>
    <property type="match status" value="1"/>
</dbReference>
<gene>
    <name evidence="15" type="ORF">JOC95_002288</name>
</gene>
<evidence type="ECO:0000256" key="3">
    <source>
        <dbReference type="ARBA" id="ARBA00008562"/>
    </source>
</evidence>
<dbReference type="EMBL" id="JAFBED010000004">
    <property type="protein sequence ID" value="MBM7620435.1"/>
    <property type="molecule type" value="Genomic_DNA"/>
</dbReference>
<evidence type="ECO:0000259" key="13">
    <source>
        <dbReference type="Pfam" id="PF00890"/>
    </source>
</evidence>
<dbReference type="InterPro" id="IPR003953">
    <property type="entry name" value="FAD-dep_OxRdtase_2_FAD-bd"/>
</dbReference>
<feature type="domain" description="FAD-dependent oxidoreductase 2 FAD-binding" evidence="13">
    <location>
        <begin position="7"/>
        <end position="372"/>
    </location>
</feature>
<dbReference type="Gene3D" id="3.90.700.10">
    <property type="entry name" value="Succinate dehydrogenase/fumarate reductase flavoprotein, catalytic domain"/>
    <property type="match status" value="1"/>
</dbReference>
<keyword evidence="6 12" id="KW-0285">Flavoprotein</keyword>
<proteinExistence type="inferred from homology"/>
<dbReference type="SUPFAM" id="SSF56425">
    <property type="entry name" value="Succinate dehydrogenase/fumarate reductase flavoprotein, catalytic domain"/>
    <property type="match status" value="1"/>
</dbReference>
<keyword evidence="16" id="KW-1185">Reference proteome</keyword>
<evidence type="ECO:0000256" key="7">
    <source>
        <dbReference type="ARBA" id="ARBA00022642"/>
    </source>
</evidence>
<dbReference type="InterPro" id="IPR015939">
    <property type="entry name" value="Fum_Rdtase/Succ_DH_flav-like_C"/>
</dbReference>
<reference evidence="15 16" key="1">
    <citation type="submission" date="2021-01" db="EMBL/GenBank/DDBJ databases">
        <title>Genomic Encyclopedia of Type Strains, Phase IV (KMG-IV): sequencing the most valuable type-strain genomes for metagenomic binning, comparative biology and taxonomic classification.</title>
        <authorList>
            <person name="Goeker M."/>
        </authorList>
    </citation>
    <scope>NUCLEOTIDE SEQUENCE [LARGE SCALE GENOMIC DNA]</scope>
    <source>
        <strain evidence="15 16">DSM 25879</strain>
    </source>
</reference>
<organism evidence="15 16">
    <name type="scientific">Sutcliffiella tianshenii</name>
    <dbReference type="NCBI Taxonomy" id="1463404"/>
    <lineage>
        <taxon>Bacteria</taxon>
        <taxon>Bacillati</taxon>
        <taxon>Bacillota</taxon>
        <taxon>Bacilli</taxon>
        <taxon>Bacillales</taxon>
        <taxon>Bacillaceae</taxon>
        <taxon>Sutcliffiella</taxon>
    </lineage>
</organism>
<evidence type="ECO:0000256" key="12">
    <source>
        <dbReference type="RuleBase" id="RU362049"/>
    </source>
</evidence>
<evidence type="ECO:0000256" key="10">
    <source>
        <dbReference type="ARBA" id="ARBA00048305"/>
    </source>
</evidence>
<dbReference type="InterPro" id="IPR037099">
    <property type="entry name" value="Fum_R/Succ_DH_flav-like_C_sf"/>
</dbReference>
<dbReference type="Gene3D" id="1.20.58.100">
    <property type="entry name" value="Fumarate reductase/succinate dehydrogenase flavoprotein-like, C-terminal domain"/>
    <property type="match status" value="1"/>
</dbReference>
<dbReference type="EC" id="1.4.3.16" evidence="4 11"/>
<dbReference type="SUPFAM" id="SSF46977">
    <property type="entry name" value="Succinate dehydrogenase/fumarate reductase flavoprotein C-terminal domain"/>
    <property type="match status" value="1"/>
</dbReference>
<evidence type="ECO:0000256" key="5">
    <source>
        <dbReference type="ARBA" id="ARBA00021901"/>
    </source>
</evidence>
<evidence type="ECO:0000256" key="4">
    <source>
        <dbReference type="ARBA" id="ARBA00012173"/>
    </source>
</evidence>
<dbReference type="InterPro" id="IPR005288">
    <property type="entry name" value="NadB"/>
</dbReference>
<keyword evidence="8 12" id="KW-0274">FAD</keyword>
<comment type="similarity">
    <text evidence="3 12">Belongs to the FAD-dependent oxidoreductase 2 family. NadB subfamily.</text>
</comment>
<dbReference type="GO" id="GO:0008734">
    <property type="term" value="F:L-aspartate oxidase activity"/>
    <property type="evidence" value="ECO:0007669"/>
    <property type="project" value="UniProtKB-EC"/>
</dbReference>